<comment type="caution">
    <text evidence="1">The sequence shown here is derived from an EMBL/GenBank/DDBJ whole genome shotgun (WGS) entry which is preliminary data.</text>
</comment>
<sequence>MQTPPHPLPQELNPVGILPDQHVAQVPVDQRPDARTASAHTIGVPESLGTVAVYYPHCDELEVAHVAVGAVLHGVAEGHLVQAHVHLFYPHSHAPSQLADQPGIPVF</sequence>
<proteinExistence type="predicted"/>
<gene>
    <name evidence="1" type="ORF">SDC9_126414</name>
</gene>
<reference evidence="1" key="1">
    <citation type="submission" date="2019-08" db="EMBL/GenBank/DDBJ databases">
        <authorList>
            <person name="Kucharzyk K."/>
            <person name="Murdoch R.W."/>
            <person name="Higgins S."/>
            <person name="Loffler F."/>
        </authorList>
    </citation>
    <scope>NUCLEOTIDE SEQUENCE</scope>
</reference>
<name>A0A645CR31_9ZZZZ</name>
<organism evidence="1">
    <name type="scientific">bioreactor metagenome</name>
    <dbReference type="NCBI Taxonomy" id="1076179"/>
    <lineage>
        <taxon>unclassified sequences</taxon>
        <taxon>metagenomes</taxon>
        <taxon>ecological metagenomes</taxon>
    </lineage>
</organism>
<accession>A0A645CR31</accession>
<dbReference type="AlphaFoldDB" id="A0A645CR31"/>
<evidence type="ECO:0000313" key="1">
    <source>
        <dbReference type="EMBL" id="MPM79381.1"/>
    </source>
</evidence>
<dbReference type="EMBL" id="VSSQ01029303">
    <property type="protein sequence ID" value="MPM79381.1"/>
    <property type="molecule type" value="Genomic_DNA"/>
</dbReference>
<protein>
    <submittedName>
        <fullName evidence="1">Uncharacterized protein</fullName>
    </submittedName>
</protein>